<comment type="caution">
    <text evidence="2">The sequence shown here is derived from an EMBL/GenBank/DDBJ whole genome shotgun (WGS) entry which is preliminary data.</text>
</comment>
<keyword evidence="3" id="KW-1185">Reference proteome</keyword>
<organism evidence="2 3">
    <name type="scientific">Neptunicella marina</name>
    <dbReference type="NCBI Taxonomy" id="2125989"/>
    <lineage>
        <taxon>Bacteria</taxon>
        <taxon>Pseudomonadati</taxon>
        <taxon>Pseudomonadota</taxon>
        <taxon>Gammaproteobacteria</taxon>
        <taxon>Alteromonadales</taxon>
        <taxon>Alteromonadaceae</taxon>
        <taxon>Neptunicella</taxon>
    </lineage>
</organism>
<reference evidence="2" key="2">
    <citation type="submission" date="2020-08" db="EMBL/GenBank/DDBJ databases">
        <authorList>
            <person name="Lai Q."/>
        </authorList>
    </citation>
    <scope>NUCLEOTIDE SEQUENCE</scope>
    <source>
        <strain evidence="2">S27-2</strain>
    </source>
</reference>
<dbReference type="SMART" id="SM00901">
    <property type="entry name" value="FRG"/>
    <property type="match status" value="1"/>
</dbReference>
<protein>
    <submittedName>
        <fullName evidence="2">FRG domain-containing protein</fullName>
    </submittedName>
</protein>
<dbReference type="RefSeq" id="WP_186506698.1">
    <property type="nucleotide sequence ID" value="NZ_JACNEP010000007.1"/>
</dbReference>
<dbReference type="InterPro" id="IPR014966">
    <property type="entry name" value="FRG-dom"/>
</dbReference>
<dbReference type="Pfam" id="PF08867">
    <property type="entry name" value="FRG"/>
    <property type="match status" value="1"/>
</dbReference>
<gene>
    <name evidence="2" type="ORF">H8B19_09970</name>
</gene>
<evidence type="ECO:0000313" key="3">
    <source>
        <dbReference type="Proteomes" id="UP000601768"/>
    </source>
</evidence>
<evidence type="ECO:0000259" key="1">
    <source>
        <dbReference type="SMART" id="SM00901"/>
    </source>
</evidence>
<accession>A0A8J6M2H0</accession>
<dbReference type="AlphaFoldDB" id="A0A8J6M2H0"/>
<evidence type="ECO:0000313" key="2">
    <source>
        <dbReference type="EMBL" id="MBC3766207.1"/>
    </source>
</evidence>
<proteinExistence type="predicted"/>
<feature type="domain" description="FRG" evidence="1">
    <location>
        <begin position="31"/>
        <end position="134"/>
    </location>
</feature>
<dbReference type="Proteomes" id="UP000601768">
    <property type="component" value="Unassembled WGS sequence"/>
</dbReference>
<dbReference type="EMBL" id="JACNEP010000007">
    <property type="protein sequence ID" value="MBC3766207.1"/>
    <property type="molecule type" value="Genomic_DNA"/>
</dbReference>
<sequence>MKLERTEIFGLVRRPASFNDLLNFITSCAPPNSSFITRMWRGQGDINWPVHSSGYRRCIPNSDLELASYEKRLLDEATHQGYRFVNGRELPDFELLARLQHHGAATRLVDASRNALVALWFCCNSEPNKTGALIGIHTHHLCGYEGQLEIRPYREIIEDLKENENLYTWEPPAVTKRIASQNSQFLYSKVIHEKTGNLVLPKEEDVTIVISIRPKLKEECLTILQEAFDIRQLTLFPDIDGFCASNSVNKAKYYNNRW</sequence>
<name>A0A8J6M2H0_9ALTE</name>
<reference evidence="2" key="1">
    <citation type="journal article" date="2018" name="Int. J. Syst. Evol. Microbiol.">
        <title>Neptunicella marina gen. nov., sp. nov., isolated from surface seawater.</title>
        <authorList>
            <person name="Liu X."/>
            <person name="Lai Q."/>
            <person name="Du Y."/>
            <person name="Zhang X."/>
            <person name="Liu Z."/>
            <person name="Sun F."/>
            <person name="Shao Z."/>
        </authorList>
    </citation>
    <scope>NUCLEOTIDE SEQUENCE</scope>
    <source>
        <strain evidence="2">S27-2</strain>
    </source>
</reference>